<evidence type="ECO:0000256" key="1">
    <source>
        <dbReference type="ARBA" id="ARBA00022729"/>
    </source>
</evidence>
<evidence type="ECO:0000313" key="5">
    <source>
        <dbReference type="Proteomes" id="UP000230363"/>
    </source>
</evidence>
<keyword evidence="2" id="KW-0175">Coiled coil</keyword>
<dbReference type="CDD" id="cd12797">
    <property type="entry name" value="M23_peptidase"/>
    <property type="match status" value="1"/>
</dbReference>
<feature type="coiled-coil region" evidence="2">
    <location>
        <begin position="11"/>
        <end position="73"/>
    </location>
</feature>
<name>A0A2M7Q825_9BACT</name>
<protein>
    <recommendedName>
        <fullName evidence="3">M23ase beta-sheet core domain-containing protein</fullName>
    </recommendedName>
</protein>
<dbReference type="GO" id="GO:0004222">
    <property type="term" value="F:metalloendopeptidase activity"/>
    <property type="evidence" value="ECO:0007669"/>
    <property type="project" value="TreeGrafter"/>
</dbReference>
<comment type="caution">
    <text evidence="4">The sequence shown here is derived from an EMBL/GenBank/DDBJ whole genome shotgun (WGS) entry which is preliminary data.</text>
</comment>
<feature type="non-terminal residue" evidence="4">
    <location>
        <position position="1"/>
    </location>
</feature>
<keyword evidence="1" id="KW-0732">Signal</keyword>
<accession>A0A2M7Q825</accession>
<organism evidence="4 5">
    <name type="scientific">Candidatus Wolfebacteria bacterium CG_4_10_14_0_8_um_filter_37_11</name>
    <dbReference type="NCBI Taxonomy" id="1975062"/>
    <lineage>
        <taxon>Bacteria</taxon>
        <taxon>Candidatus Wolfeibacteriota</taxon>
    </lineage>
</organism>
<dbReference type="Gene3D" id="2.70.70.10">
    <property type="entry name" value="Glucose Permease (Domain IIA)"/>
    <property type="match status" value="1"/>
</dbReference>
<evidence type="ECO:0000259" key="3">
    <source>
        <dbReference type="Pfam" id="PF01551"/>
    </source>
</evidence>
<dbReference type="Pfam" id="PF01551">
    <property type="entry name" value="Peptidase_M23"/>
    <property type="match status" value="1"/>
</dbReference>
<evidence type="ECO:0000256" key="2">
    <source>
        <dbReference type="SAM" id="Coils"/>
    </source>
</evidence>
<feature type="coiled-coil region" evidence="2">
    <location>
        <begin position="113"/>
        <end position="147"/>
    </location>
</feature>
<evidence type="ECO:0000313" key="4">
    <source>
        <dbReference type="EMBL" id="PIY59597.1"/>
    </source>
</evidence>
<feature type="domain" description="M23ase beta-sheet core" evidence="3">
    <location>
        <begin position="195"/>
        <end position="289"/>
    </location>
</feature>
<dbReference type="AlphaFoldDB" id="A0A2M7Q825"/>
<dbReference type="SUPFAM" id="SSF51261">
    <property type="entry name" value="Duplicated hybrid motif"/>
    <property type="match status" value="1"/>
</dbReference>
<proteinExistence type="predicted"/>
<sequence length="317" mass="36024">QYNISDSEKQIIQKKDAIAEILRELQQKENESPLVTFLKNKTLSDGVFEAQTLADLNNNLSTEVNKLTFLKDDLVFSLDKTTEKKQEREIENFTLKNKKTIADEIKKEKQYILEQTKNQEKNYQKQLSELEKQQRAISDEISEFEDELRRSFDPSLLPSKRPGIFAWPIKLVKDGSIGRITQHQGEVSYLYKGKPHNGLDIGAPIGTPVYAAEDGIVEAVDNNDKNYYRKYQYGKYVLIKHNNNMATLYAHLSKQVIGEGAIVKRGELIGYSGNTGYSTGPHLHFGVYWAPSIKMKSIPPAKGLVPIGVIINPEDYL</sequence>
<gene>
    <name evidence="4" type="ORF">COY96_00965</name>
</gene>
<dbReference type="InterPro" id="IPR011055">
    <property type="entry name" value="Dup_hybrid_motif"/>
</dbReference>
<dbReference type="Proteomes" id="UP000230363">
    <property type="component" value="Unassembled WGS sequence"/>
</dbReference>
<reference evidence="5" key="1">
    <citation type="submission" date="2017-09" db="EMBL/GenBank/DDBJ databases">
        <title>Depth-based differentiation of microbial function through sediment-hosted aquifers and enrichment of novel symbionts in the deep terrestrial subsurface.</title>
        <authorList>
            <person name="Probst A.J."/>
            <person name="Ladd B."/>
            <person name="Jarett J.K."/>
            <person name="Geller-Mcgrath D.E."/>
            <person name="Sieber C.M.K."/>
            <person name="Emerson J.B."/>
            <person name="Anantharaman K."/>
            <person name="Thomas B.C."/>
            <person name="Malmstrom R."/>
            <person name="Stieglmeier M."/>
            <person name="Klingl A."/>
            <person name="Woyke T."/>
            <person name="Ryan C.M."/>
            <person name="Banfield J.F."/>
        </authorList>
    </citation>
    <scope>NUCLEOTIDE SEQUENCE [LARGE SCALE GENOMIC DNA]</scope>
</reference>
<dbReference type="EMBL" id="PFKZ01000035">
    <property type="protein sequence ID" value="PIY59597.1"/>
    <property type="molecule type" value="Genomic_DNA"/>
</dbReference>
<dbReference type="PANTHER" id="PTHR21666">
    <property type="entry name" value="PEPTIDASE-RELATED"/>
    <property type="match status" value="1"/>
</dbReference>
<dbReference type="InterPro" id="IPR050570">
    <property type="entry name" value="Cell_wall_metabolism_enzyme"/>
</dbReference>
<dbReference type="InterPro" id="IPR016047">
    <property type="entry name" value="M23ase_b-sheet_dom"/>
</dbReference>
<dbReference type="PANTHER" id="PTHR21666:SF289">
    <property type="entry name" value="L-ALA--D-GLU ENDOPEPTIDASE"/>
    <property type="match status" value="1"/>
</dbReference>